<evidence type="ECO:0000256" key="7">
    <source>
        <dbReference type="ARBA" id="ARBA00023014"/>
    </source>
</evidence>
<keyword evidence="1" id="KW-0479">Metal-binding</keyword>
<gene>
    <name evidence="11" type="ORF">C9374_004563</name>
</gene>
<evidence type="ECO:0000256" key="1">
    <source>
        <dbReference type="ARBA" id="ARBA00022723"/>
    </source>
</evidence>
<dbReference type="CDD" id="cd18788">
    <property type="entry name" value="SF2_C_XPD"/>
    <property type="match status" value="1"/>
</dbReference>
<dbReference type="GO" id="GO:1990918">
    <property type="term" value="P:double-strand break repair involved in meiotic recombination"/>
    <property type="evidence" value="ECO:0007669"/>
    <property type="project" value="TreeGrafter"/>
</dbReference>
<dbReference type="SMART" id="SM00491">
    <property type="entry name" value="HELICc2"/>
    <property type="match status" value="1"/>
</dbReference>
<dbReference type="PROSITE" id="PS51193">
    <property type="entry name" value="HELICASE_ATP_BIND_2"/>
    <property type="match status" value="1"/>
</dbReference>
<feature type="region of interest" description="Disordered" evidence="9">
    <location>
        <begin position="1132"/>
        <end position="1154"/>
    </location>
</feature>
<dbReference type="GO" id="GO:0003677">
    <property type="term" value="F:DNA binding"/>
    <property type="evidence" value="ECO:0007669"/>
    <property type="project" value="InterPro"/>
</dbReference>
<dbReference type="PANTHER" id="PTHR11472:SF47">
    <property type="entry name" value="FANCONI ANEMIA GROUP J PROTEIN"/>
    <property type="match status" value="1"/>
</dbReference>
<feature type="region of interest" description="Disordered" evidence="9">
    <location>
        <begin position="233"/>
        <end position="272"/>
    </location>
</feature>
<feature type="region of interest" description="Disordered" evidence="9">
    <location>
        <begin position="169"/>
        <end position="204"/>
    </location>
</feature>
<feature type="region of interest" description="Disordered" evidence="9">
    <location>
        <begin position="685"/>
        <end position="719"/>
    </location>
</feature>
<dbReference type="InterPro" id="IPR014001">
    <property type="entry name" value="Helicase_ATP-bd"/>
</dbReference>
<evidence type="ECO:0000256" key="9">
    <source>
        <dbReference type="SAM" id="MobiDB-lite"/>
    </source>
</evidence>
<dbReference type="InterPro" id="IPR014013">
    <property type="entry name" value="Helic_SF1/SF2_ATP-bd_DinG/Rad3"/>
</dbReference>
<name>A0AA88KP21_NAELO</name>
<dbReference type="PANTHER" id="PTHR11472">
    <property type="entry name" value="DNA REPAIR DEAD HELICASE RAD3/XP-D SUBFAMILY MEMBER"/>
    <property type="match status" value="1"/>
</dbReference>
<proteinExistence type="predicted"/>
<keyword evidence="2" id="KW-0547">Nucleotide-binding</keyword>
<dbReference type="GO" id="GO:0051536">
    <property type="term" value="F:iron-sulfur cluster binding"/>
    <property type="evidence" value="ECO:0007669"/>
    <property type="project" value="UniProtKB-KW"/>
</dbReference>
<sequence>MNHPFGAEFSASIRNKPKKTFMYTPAIQLSSDDEDDEFYNQTVSSISSSAKLDPIDEEHLLDPHHHHHHSEHTINSSSLHHDDDIIKPMIHPITVPLSNGYTCSFPYHPYPSQIELMNRVIFTLDHTEKGHHAILESPTGTGKTLSLLCATLCWQQHFKAKIIQQWKEKHETHNKEHVHSSSSSTSSSSSWTSTANSGSTHDTRMNEFTTVPAEVSSSSSPLKRLHDSKILSLDSNHPWSTGTSNTSSRSSHHDESTTIPPPSTKKQKLDMNNTSSECNMQQISKILLYLQKGFTNKAEREILKSTKLPKIIYSCRTHSQIKQVVKELRKTCYAPKMTILGSKQQYCIHPMMNHGSSKNHFHHGTTSTCDVNTECQKLIDASNCYYYKNMYALVKSSNYSPHSKHLIYDIEDLIKEGKRLKSCPYFASKEFLLDPEIELILCPYNYILSPITREMMSLDVHNSVCIFDEAHNLEDACRESTSLTLSEYELEHVCAFELNFILSKMMNSTIVSNRNSTLNSSTDSTVTNFTTNSTIHSNPTTHHDEWNSTKIQYKYYKILVDFILKILQWMNMQVLTPLSNDDSSIEGKIIKEQDGIMNEFMKHIFDPRNMMHQELKQIKDALFHVKSFTPSNKKQDLRLSQRSLNMLQELCTIFDLMLRDDFKFMKDYAIVLIKKAVPHHLNTITTNANTNTNANTTTASSSSSTTSSSTSSHSSSYNNIHHQRMVRTDGINSSSSGIPSLTNVPTTTSSSLTIEYQINFWCLSPAVAFEELQLNSKCTLLASGTLSPLDTFSNELKTQFTTTFEAEHVIEQDQVWVGTLGQSHGVSLNANYTNSNTTQYQDELGRIILSICQQDCTRNGGILVFFPSYSFMNKILKRWKSYNHSIPSSNCSSLLKQIEQVKDVFFEEKGTSIEETISKYYASIEEHKNRNNTTTTTTTSAARTRTTASTATTSAARTTTTATSKNGALFIAVCRGKVSEGIDFSNDKCRMVICIGIPYPNIKDLKVSLKREYNDSVNNASNNNGNTGHSNSYSNNSNNNSNNNSMDGEHWYTSQAFRALNQAVGRCIRHKNDYGAILLIDERFQNKNSAKTVNAFSKWIRTRIVNYPSLESSLKSLSEFFEWNHEHFSENTTTTTTTTTTNTTNTTTTTTTPTTTNTFRAEQHILRSTLKEQINTHRRRSIVRSDVILNDDSSNESLEMLSDDDEMTNDDDETKLQIPFMEQNSTPTTLISPHRTLPQSSHATHHGLSKNRMPNPMVTTTQSNSSSSTTDTRRHRMDSTATIYCSSCQKTLVSMNSSCQVISLLQPPPHHSMLRSILSSFENVYAQDQVLRVDSKLTSMIPCRQEYSSNQNHWTFYHHESTSPLDDSFGHHVATLDSSQMKHVLKFTNQQQDFSIQLSMKDKSQNKIITPFSESEGVVYSVLFCKNCSFVSGVKIIATDEDHQQDINCSYLFIPTTRRCFMNQKGDEPVDSNATNNTFRNEGEVVVISSDDDDNE</sequence>
<feature type="compositionally biased region" description="Low complexity" evidence="9">
    <location>
        <begin position="1016"/>
        <end position="1045"/>
    </location>
</feature>
<dbReference type="EMBL" id="PYSW02000021">
    <property type="protein sequence ID" value="KAG2383226.1"/>
    <property type="molecule type" value="Genomic_DNA"/>
</dbReference>
<comment type="caution">
    <text evidence="11">The sequence shown here is derived from an EMBL/GenBank/DDBJ whole genome shotgun (WGS) entry which is preliminary data.</text>
</comment>
<dbReference type="InterPro" id="IPR027417">
    <property type="entry name" value="P-loop_NTPase"/>
</dbReference>
<dbReference type="GO" id="GO:0046872">
    <property type="term" value="F:metal ion binding"/>
    <property type="evidence" value="ECO:0007669"/>
    <property type="project" value="UniProtKB-KW"/>
</dbReference>
<keyword evidence="5" id="KW-0067">ATP-binding</keyword>
<keyword evidence="3" id="KW-0378">Hydrolase</keyword>
<dbReference type="InterPro" id="IPR006554">
    <property type="entry name" value="Helicase-like_DEXD_c2"/>
</dbReference>
<keyword evidence="12" id="KW-1185">Reference proteome</keyword>
<dbReference type="InterPro" id="IPR010614">
    <property type="entry name" value="RAD3-like_helicase_DEAD"/>
</dbReference>
<dbReference type="GO" id="GO:0003678">
    <property type="term" value="F:DNA helicase activity"/>
    <property type="evidence" value="ECO:0007669"/>
    <property type="project" value="InterPro"/>
</dbReference>
<dbReference type="Pfam" id="PF13307">
    <property type="entry name" value="Helicase_C_2"/>
    <property type="match status" value="1"/>
</dbReference>
<evidence type="ECO:0000256" key="3">
    <source>
        <dbReference type="ARBA" id="ARBA00022801"/>
    </source>
</evidence>
<dbReference type="SMART" id="SM00488">
    <property type="entry name" value="DEXDc2"/>
    <property type="match status" value="1"/>
</dbReference>
<feature type="compositionally biased region" description="Low complexity" evidence="9">
    <location>
        <begin position="933"/>
        <end position="959"/>
    </location>
</feature>
<dbReference type="SUPFAM" id="SSF52540">
    <property type="entry name" value="P-loop containing nucleoside triphosphate hydrolases"/>
    <property type="match status" value="2"/>
</dbReference>
<dbReference type="GO" id="GO:0006289">
    <property type="term" value="P:nucleotide-excision repair"/>
    <property type="evidence" value="ECO:0007669"/>
    <property type="project" value="TreeGrafter"/>
</dbReference>
<evidence type="ECO:0000259" key="10">
    <source>
        <dbReference type="PROSITE" id="PS51193"/>
    </source>
</evidence>
<keyword evidence="7" id="KW-0411">Iron-sulfur</keyword>
<dbReference type="SMART" id="SM00487">
    <property type="entry name" value="DEXDc"/>
    <property type="match status" value="1"/>
</dbReference>
<keyword evidence="6" id="KW-0408">Iron</keyword>
<dbReference type="InterPro" id="IPR006555">
    <property type="entry name" value="ATP-dep_Helicase_C"/>
</dbReference>
<evidence type="ECO:0000256" key="4">
    <source>
        <dbReference type="ARBA" id="ARBA00022806"/>
    </source>
</evidence>
<organism evidence="11 12">
    <name type="scientific">Naegleria lovaniensis</name>
    <name type="common">Amoeba</name>
    <dbReference type="NCBI Taxonomy" id="51637"/>
    <lineage>
        <taxon>Eukaryota</taxon>
        <taxon>Discoba</taxon>
        <taxon>Heterolobosea</taxon>
        <taxon>Tetramitia</taxon>
        <taxon>Eutetramitia</taxon>
        <taxon>Vahlkampfiidae</taxon>
        <taxon>Naegleria</taxon>
    </lineage>
</organism>
<dbReference type="GO" id="GO:0005524">
    <property type="term" value="F:ATP binding"/>
    <property type="evidence" value="ECO:0007669"/>
    <property type="project" value="UniProtKB-KW"/>
</dbReference>
<dbReference type="Gene3D" id="3.40.50.300">
    <property type="entry name" value="P-loop containing nucleotide triphosphate hydrolases"/>
    <property type="match status" value="3"/>
</dbReference>
<accession>A0AA88KP21</accession>
<evidence type="ECO:0000313" key="12">
    <source>
        <dbReference type="Proteomes" id="UP000816034"/>
    </source>
</evidence>
<keyword evidence="4" id="KW-0347">Helicase</keyword>
<evidence type="ECO:0000313" key="11">
    <source>
        <dbReference type="EMBL" id="KAG2383226.1"/>
    </source>
</evidence>
<evidence type="ECO:0000256" key="6">
    <source>
        <dbReference type="ARBA" id="ARBA00023004"/>
    </source>
</evidence>
<feature type="compositionally biased region" description="Low complexity" evidence="9">
    <location>
        <begin position="180"/>
        <end position="200"/>
    </location>
</feature>
<feature type="compositionally biased region" description="Basic and acidic residues" evidence="9">
    <location>
        <begin position="169"/>
        <end position="179"/>
    </location>
</feature>
<dbReference type="Proteomes" id="UP000816034">
    <property type="component" value="Unassembled WGS sequence"/>
</dbReference>
<feature type="compositionally biased region" description="Low complexity" evidence="9">
    <location>
        <begin position="1259"/>
        <end position="1270"/>
    </location>
</feature>
<evidence type="ECO:0000256" key="8">
    <source>
        <dbReference type="ARBA" id="ARBA00023235"/>
    </source>
</evidence>
<dbReference type="GO" id="GO:0016818">
    <property type="term" value="F:hydrolase activity, acting on acid anhydrides, in phosphorus-containing anhydrides"/>
    <property type="evidence" value="ECO:0007669"/>
    <property type="project" value="InterPro"/>
</dbReference>
<feature type="region of interest" description="Disordered" evidence="9">
    <location>
        <begin position="1224"/>
        <end position="1276"/>
    </location>
</feature>
<dbReference type="RefSeq" id="XP_044548905.1">
    <property type="nucleotide sequence ID" value="XM_044694216.1"/>
</dbReference>
<feature type="region of interest" description="Disordered" evidence="9">
    <location>
        <begin position="1016"/>
        <end position="1047"/>
    </location>
</feature>
<evidence type="ECO:0000256" key="5">
    <source>
        <dbReference type="ARBA" id="ARBA00022840"/>
    </source>
</evidence>
<dbReference type="GeneID" id="68097018"/>
<feature type="compositionally biased region" description="Polar residues" evidence="9">
    <location>
        <begin position="1224"/>
        <end position="1242"/>
    </location>
</feature>
<feature type="domain" description="Helicase ATP-binding" evidence="10">
    <location>
        <begin position="99"/>
        <end position="522"/>
    </location>
</feature>
<dbReference type="InterPro" id="IPR045028">
    <property type="entry name" value="DinG/Rad3-like"/>
</dbReference>
<dbReference type="Pfam" id="PF06733">
    <property type="entry name" value="DEAD_2"/>
    <property type="match status" value="1"/>
</dbReference>
<feature type="region of interest" description="Disordered" evidence="9">
    <location>
        <begin position="930"/>
        <end position="959"/>
    </location>
</feature>
<reference evidence="11 12" key="1">
    <citation type="journal article" date="2018" name="BMC Genomics">
        <title>The genome of Naegleria lovaniensis, the basis for a comparative approach to unravel pathogenicity factors of the human pathogenic amoeba N. fowleri.</title>
        <authorList>
            <person name="Liechti N."/>
            <person name="Schurch N."/>
            <person name="Bruggmann R."/>
            <person name="Wittwer M."/>
        </authorList>
    </citation>
    <scope>NUCLEOTIDE SEQUENCE [LARGE SCALE GENOMIC DNA]</scope>
    <source>
        <strain evidence="11 12">ATCC 30569</strain>
    </source>
</reference>
<feature type="compositionally biased region" description="Low complexity" evidence="9">
    <location>
        <begin position="240"/>
        <end position="249"/>
    </location>
</feature>
<keyword evidence="8" id="KW-0413">Isomerase</keyword>
<dbReference type="GO" id="GO:0005634">
    <property type="term" value="C:nucleus"/>
    <property type="evidence" value="ECO:0007669"/>
    <property type="project" value="TreeGrafter"/>
</dbReference>
<evidence type="ECO:0000256" key="2">
    <source>
        <dbReference type="ARBA" id="ARBA00022741"/>
    </source>
</evidence>
<protein>
    <recommendedName>
        <fullName evidence="10">Helicase ATP-binding domain-containing protein</fullName>
    </recommendedName>
</protein>